<proteinExistence type="predicted"/>
<sequence>MGLFVSFSFLLGSVWFSQKSAFSQLIVCVV</sequence>
<reference evidence="1" key="1">
    <citation type="submission" date="2018-02" db="EMBL/GenBank/DDBJ databases">
        <title>Rhizophora mucronata_Transcriptome.</title>
        <authorList>
            <person name="Meera S.P."/>
            <person name="Sreeshan A."/>
            <person name="Augustine A."/>
        </authorList>
    </citation>
    <scope>NUCLEOTIDE SEQUENCE</scope>
    <source>
        <tissue evidence="1">Leaf</tissue>
    </source>
</reference>
<protein>
    <submittedName>
        <fullName evidence="1">Uncharacterized protein</fullName>
    </submittedName>
</protein>
<accession>A0A2P2IXV4</accession>
<dbReference type="AlphaFoldDB" id="A0A2P2IXV4"/>
<name>A0A2P2IXV4_RHIMU</name>
<organism evidence="1">
    <name type="scientific">Rhizophora mucronata</name>
    <name type="common">Asiatic mangrove</name>
    <dbReference type="NCBI Taxonomy" id="61149"/>
    <lineage>
        <taxon>Eukaryota</taxon>
        <taxon>Viridiplantae</taxon>
        <taxon>Streptophyta</taxon>
        <taxon>Embryophyta</taxon>
        <taxon>Tracheophyta</taxon>
        <taxon>Spermatophyta</taxon>
        <taxon>Magnoliopsida</taxon>
        <taxon>eudicotyledons</taxon>
        <taxon>Gunneridae</taxon>
        <taxon>Pentapetalae</taxon>
        <taxon>rosids</taxon>
        <taxon>fabids</taxon>
        <taxon>Malpighiales</taxon>
        <taxon>Rhizophoraceae</taxon>
        <taxon>Rhizophora</taxon>
    </lineage>
</organism>
<evidence type="ECO:0000313" key="1">
    <source>
        <dbReference type="EMBL" id="MBW86047.1"/>
    </source>
</evidence>
<dbReference type="EMBL" id="GGEC01005564">
    <property type="protein sequence ID" value="MBW86047.1"/>
    <property type="molecule type" value="Transcribed_RNA"/>
</dbReference>